<evidence type="ECO:0000256" key="3">
    <source>
        <dbReference type="ARBA" id="ARBA00023125"/>
    </source>
</evidence>
<reference evidence="6 7" key="1">
    <citation type="submission" date="2021-12" db="EMBL/GenBank/DDBJ databases">
        <title>Discovery of the Pendulisporaceae a myxobacterial family with distinct sporulation behavior and unique specialized metabolism.</title>
        <authorList>
            <person name="Garcia R."/>
            <person name="Popoff A."/>
            <person name="Bader C.D."/>
            <person name="Loehr J."/>
            <person name="Walesch S."/>
            <person name="Walt C."/>
            <person name="Boldt J."/>
            <person name="Bunk B."/>
            <person name="Haeckl F.J.F.P.J."/>
            <person name="Gunesch A.P."/>
            <person name="Birkelbach J."/>
            <person name="Nuebel U."/>
            <person name="Pietschmann T."/>
            <person name="Bach T."/>
            <person name="Mueller R."/>
        </authorList>
    </citation>
    <scope>NUCLEOTIDE SEQUENCE [LARGE SCALE GENOMIC DNA]</scope>
    <source>
        <strain evidence="6 7">MSr11954</strain>
    </source>
</reference>
<dbReference type="Gene3D" id="3.40.190.10">
    <property type="entry name" value="Periplasmic binding protein-like II"/>
    <property type="match status" value="2"/>
</dbReference>
<dbReference type="EMBL" id="CP089984">
    <property type="protein sequence ID" value="WXB19627.1"/>
    <property type="molecule type" value="Genomic_DNA"/>
</dbReference>
<dbReference type="InterPro" id="IPR050389">
    <property type="entry name" value="LysR-type_TF"/>
</dbReference>
<feature type="domain" description="HTH lysR-type" evidence="5">
    <location>
        <begin position="9"/>
        <end position="66"/>
    </location>
</feature>
<dbReference type="Pfam" id="PF03466">
    <property type="entry name" value="LysR_substrate"/>
    <property type="match status" value="1"/>
</dbReference>
<evidence type="ECO:0000313" key="6">
    <source>
        <dbReference type="EMBL" id="WXB19627.1"/>
    </source>
</evidence>
<dbReference type="CDD" id="cd08417">
    <property type="entry name" value="PBP2_Nitroaromatics_like"/>
    <property type="match status" value="1"/>
</dbReference>
<dbReference type="SUPFAM" id="SSF53850">
    <property type="entry name" value="Periplasmic binding protein-like II"/>
    <property type="match status" value="1"/>
</dbReference>
<sequence>MSNFDVRAMNLNLLPALEALLVEGSVGAAARRLHVSQSAMSHSLAKLRAVFGDPLLVPEGRGLVPTPRAVQLLARVPRALDGLAQAVTEPEPFDPKSAQRTFRLATVDYFELTMLPHVLSYLAANAPGIGLEIERVTPKAVASLASGDIDLALLGASFPGAPAGLRKMTLYRDPFAVIARSDHPAIGRKLDLATYVALGHVLVSIEGRRDGVVDRALAKLGKTRRVVLRVPHFVSAPLAVLSSDCICTIARSVAHRARELFGLRVMAPPLALEAAEVVALWPRRHDGDPARRWFRKLFVAGHAAPPNIRALMRRERSGKRAGSPP</sequence>
<protein>
    <submittedName>
        <fullName evidence="6">LysR family transcriptional regulator</fullName>
    </submittedName>
</protein>
<keyword evidence="3" id="KW-0238">DNA-binding</keyword>
<dbReference type="InterPro" id="IPR036388">
    <property type="entry name" value="WH-like_DNA-bd_sf"/>
</dbReference>
<keyword evidence="7" id="KW-1185">Reference proteome</keyword>
<gene>
    <name evidence="6" type="ORF">LZC94_20665</name>
</gene>
<dbReference type="Pfam" id="PF00126">
    <property type="entry name" value="HTH_1"/>
    <property type="match status" value="1"/>
</dbReference>
<dbReference type="InterPro" id="IPR000847">
    <property type="entry name" value="LysR_HTH_N"/>
</dbReference>
<dbReference type="InterPro" id="IPR036390">
    <property type="entry name" value="WH_DNA-bd_sf"/>
</dbReference>
<dbReference type="InterPro" id="IPR005119">
    <property type="entry name" value="LysR_subst-bd"/>
</dbReference>
<dbReference type="PANTHER" id="PTHR30118:SF15">
    <property type="entry name" value="TRANSCRIPTIONAL REGULATORY PROTEIN"/>
    <property type="match status" value="1"/>
</dbReference>
<dbReference type="InterPro" id="IPR037402">
    <property type="entry name" value="YidZ_PBP2"/>
</dbReference>
<dbReference type="PROSITE" id="PS50931">
    <property type="entry name" value="HTH_LYSR"/>
    <property type="match status" value="1"/>
</dbReference>
<evidence type="ECO:0000259" key="5">
    <source>
        <dbReference type="PROSITE" id="PS50931"/>
    </source>
</evidence>
<comment type="similarity">
    <text evidence="1">Belongs to the LysR transcriptional regulatory family.</text>
</comment>
<dbReference type="Gene3D" id="1.10.10.10">
    <property type="entry name" value="Winged helix-like DNA-binding domain superfamily/Winged helix DNA-binding domain"/>
    <property type="match status" value="1"/>
</dbReference>
<evidence type="ECO:0000313" key="7">
    <source>
        <dbReference type="Proteomes" id="UP001370348"/>
    </source>
</evidence>
<organism evidence="6 7">
    <name type="scientific">Pendulispora albinea</name>
    <dbReference type="NCBI Taxonomy" id="2741071"/>
    <lineage>
        <taxon>Bacteria</taxon>
        <taxon>Pseudomonadati</taxon>
        <taxon>Myxococcota</taxon>
        <taxon>Myxococcia</taxon>
        <taxon>Myxococcales</taxon>
        <taxon>Sorangiineae</taxon>
        <taxon>Pendulisporaceae</taxon>
        <taxon>Pendulispora</taxon>
    </lineage>
</organism>
<accession>A0ABZ2MAX5</accession>
<keyword evidence="4" id="KW-0804">Transcription</keyword>
<dbReference type="RefSeq" id="WP_394829232.1">
    <property type="nucleotide sequence ID" value="NZ_CP089984.1"/>
</dbReference>
<evidence type="ECO:0000256" key="2">
    <source>
        <dbReference type="ARBA" id="ARBA00023015"/>
    </source>
</evidence>
<dbReference type="SUPFAM" id="SSF46785">
    <property type="entry name" value="Winged helix' DNA-binding domain"/>
    <property type="match status" value="1"/>
</dbReference>
<dbReference type="Proteomes" id="UP001370348">
    <property type="component" value="Chromosome"/>
</dbReference>
<keyword evidence="2" id="KW-0805">Transcription regulation</keyword>
<proteinExistence type="inferred from homology"/>
<evidence type="ECO:0000256" key="1">
    <source>
        <dbReference type="ARBA" id="ARBA00009437"/>
    </source>
</evidence>
<name>A0ABZ2MAX5_9BACT</name>
<evidence type="ECO:0000256" key="4">
    <source>
        <dbReference type="ARBA" id="ARBA00023163"/>
    </source>
</evidence>
<dbReference type="PANTHER" id="PTHR30118">
    <property type="entry name" value="HTH-TYPE TRANSCRIPTIONAL REGULATOR LEUO-RELATED"/>
    <property type="match status" value="1"/>
</dbReference>